<organism evidence="11 12">
    <name type="scientific">Desulfovibrio ferrophilus</name>
    <dbReference type="NCBI Taxonomy" id="241368"/>
    <lineage>
        <taxon>Bacteria</taxon>
        <taxon>Pseudomonadati</taxon>
        <taxon>Thermodesulfobacteriota</taxon>
        <taxon>Desulfovibrionia</taxon>
        <taxon>Desulfovibrionales</taxon>
        <taxon>Desulfovibrionaceae</taxon>
        <taxon>Desulfovibrio</taxon>
    </lineage>
</organism>
<dbReference type="InterPro" id="IPR014169">
    <property type="entry name" value="Pal_lipo_C"/>
</dbReference>
<dbReference type="GO" id="GO:0009279">
    <property type="term" value="C:cell outer membrane"/>
    <property type="evidence" value="ECO:0007669"/>
    <property type="project" value="UniProtKB-SubCell"/>
</dbReference>
<comment type="similarity">
    <text evidence="8">Belongs to the Pal lipoprotein family.</text>
</comment>
<evidence type="ECO:0000256" key="8">
    <source>
        <dbReference type="HAMAP-Rule" id="MF_02204"/>
    </source>
</evidence>
<keyword evidence="7" id="KW-0131">Cell cycle</keyword>
<dbReference type="PROSITE" id="PS51257">
    <property type="entry name" value="PROKAR_LIPOPROTEIN"/>
    <property type="match status" value="1"/>
</dbReference>
<accession>A0A2Z6AYJ6</accession>
<protein>
    <recommendedName>
        <fullName evidence="8">Peptidoglycan-associated lipoprotein</fullName>
        <shortName evidence="8">PAL</shortName>
    </recommendedName>
</protein>
<evidence type="ECO:0000256" key="3">
    <source>
        <dbReference type="ARBA" id="ARBA00023136"/>
    </source>
</evidence>
<evidence type="ECO:0000256" key="6">
    <source>
        <dbReference type="ARBA" id="ARBA00023288"/>
    </source>
</evidence>
<reference evidence="11 12" key="1">
    <citation type="journal article" date="2018" name="Sci. Adv.">
        <title>Multi-heme cytochromes provide a pathway for survival in energy-limited environments.</title>
        <authorList>
            <person name="Deng X."/>
            <person name="Dohmae N."/>
            <person name="Nealson K.H."/>
            <person name="Hashimoto K."/>
            <person name="Okamoto A."/>
        </authorList>
    </citation>
    <scope>NUCLEOTIDE SEQUENCE [LARGE SCALE GENOMIC DNA]</scope>
    <source>
        <strain evidence="11 12">IS5</strain>
    </source>
</reference>
<dbReference type="AlphaFoldDB" id="A0A2Z6AYJ6"/>
<comment type="subcellular location">
    <subcellularLocation>
        <location evidence="8">Cell outer membrane</location>
        <topology evidence="8">Lipid-anchor</topology>
    </subcellularLocation>
</comment>
<evidence type="ECO:0000313" key="11">
    <source>
        <dbReference type="EMBL" id="BBD08334.1"/>
    </source>
</evidence>
<dbReference type="RefSeq" id="WP_126378343.1">
    <property type="nucleotide sequence ID" value="NZ_AP017378.1"/>
</dbReference>
<keyword evidence="1" id="KW-0132">Cell division</keyword>
<evidence type="ECO:0000313" key="12">
    <source>
        <dbReference type="Proteomes" id="UP000269883"/>
    </source>
</evidence>
<dbReference type="Proteomes" id="UP000269883">
    <property type="component" value="Chromosome"/>
</dbReference>
<dbReference type="InterPro" id="IPR006664">
    <property type="entry name" value="OMP_bac"/>
</dbReference>
<dbReference type="GO" id="GO:0051301">
    <property type="term" value="P:cell division"/>
    <property type="evidence" value="ECO:0007669"/>
    <property type="project" value="UniProtKB-KW"/>
</dbReference>
<feature type="domain" description="OmpA-like" evidence="10">
    <location>
        <begin position="58"/>
        <end position="173"/>
    </location>
</feature>
<keyword evidence="4 8" id="KW-0564">Palmitate</keyword>
<dbReference type="OrthoDB" id="9809164at2"/>
<dbReference type="KEGG" id="dfl:DFE_1608"/>
<dbReference type="HAMAP" id="MF_02204">
    <property type="entry name" value="Pal"/>
    <property type="match status" value="1"/>
</dbReference>
<evidence type="ECO:0000256" key="2">
    <source>
        <dbReference type="ARBA" id="ARBA00022729"/>
    </source>
</evidence>
<keyword evidence="3 8" id="KW-0472">Membrane</keyword>
<gene>
    <name evidence="8" type="primary">pal</name>
    <name evidence="11" type="ORF">DFE_1608</name>
</gene>
<evidence type="ECO:0000259" key="10">
    <source>
        <dbReference type="PROSITE" id="PS51123"/>
    </source>
</evidence>
<evidence type="ECO:0000256" key="9">
    <source>
        <dbReference type="SAM" id="SignalP"/>
    </source>
</evidence>
<dbReference type="PRINTS" id="PR01021">
    <property type="entry name" value="OMPADOMAIN"/>
</dbReference>
<dbReference type="Gene3D" id="3.30.1330.60">
    <property type="entry name" value="OmpA-like domain"/>
    <property type="match status" value="1"/>
</dbReference>
<dbReference type="PANTHER" id="PTHR30329">
    <property type="entry name" value="STATOR ELEMENT OF FLAGELLAR MOTOR COMPLEX"/>
    <property type="match status" value="1"/>
</dbReference>
<dbReference type="InterPro" id="IPR006665">
    <property type="entry name" value="OmpA-like"/>
</dbReference>
<evidence type="ECO:0000256" key="4">
    <source>
        <dbReference type="ARBA" id="ARBA00023139"/>
    </source>
</evidence>
<feature type="chain" id="PRO_5016333636" description="Peptidoglycan-associated lipoprotein" evidence="9">
    <location>
        <begin position="21"/>
        <end position="173"/>
    </location>
</feature>
<evidence type="ECO:0000256" key="5">
    <source>
        <dbReference type="ARBA" id="ARBA00023237"/>
    </source>
</evidence>
<feature type="signal peptide" evidence="9">
    <location>
        <begin position="1"/>
        <end position="20"/>
    </location>
</feature>
<dbReference type="CDD" id="cd07185">
    <property type="entry name" value="OmpA_C-like"/>
    <property type="match status" value="1"/>
</dbReference>
<name>A0A2Z6AYJ6_9BACT</name>
<evidence type="ECO:0000256" key="1">
    <source>
        <dbReference type="ARBA" id="ARBA00022618"/>
    </source>
</evidence>
<keyword evidence="6 8" id="KW-0449">Lipoprotein</keyword>
<sequence length="173" mass="18960">MRSKVLLGMVVIMAMMLMLATGCAKKTTSSSEGQGLSFTTPAPGSVSGASDAEMQAMKMAEQELTANKIFFDFDKYDLKPASKDVLKAKAAVLKKYGSWKMLVEGHCDDRGTEEYNLALGERRARAAYEFLIVLGVPSSRLKIVSFGEERPAVSGSNETAWAKNRRAEFKVFK</sequence>
<dbReference type="PROSITE" id="PS51123">
    <property type="entry name" value="OMPA_2"/>
    <property type="match status" value="1"/>
</dbReference>
<dbReference type="NCBIfam" id="TIGR02802">
    <property type="entry name" value="Pal_lipo"/>
    <property type="match status" value="1"/>
</dbReference>
<dbReference type="PANTHER" id="PTHR30329:SF21">
    <property type="entry name" value="LIPOPROTEIN YIAD-RELATED"/>
    <property type="match status" value="1"/>
</dbReference>
<dbReference type="Pfam" id="PF00691">
    <property type="entry name" value="OmpA"/>
    <property type="match status" value="1"/>
</dbReference>
<keyword evidence="12" id="KW-1185">Reference proteome</keyword>
<dbReference type="InterPro" id="IPR036737">
    <property type="entry name" value="OmpA-like_sf"/>
</dbReference>
<proteinExistence type="inferred from homology"/>
<dbReference type="InterPro" id="IPR050330">
    <property type="entry name" value="Bact_OuterMem_StrucFunc"/>
</dbReference>
<keyword evidence="5 8" id="KW-0998">Cell outer membrane</keyword>
<dbReference type="InterPro" id="IPR039001">
    <property type="entry name" value="Pal"/>
</dbReference>
<dbReference type="EMBL" id="AP017378">
    <property type="protein sequence ID" value="BBD08334.1"/>
    <property type="molecule type" value="Genomic_DNA"/>
</dbReference>
<dbReference type="SUPFAM" id="SSF103088">
    <property type="entry name" value="OmpA-like"/>
    <property type="match status" value="1"/>
</dbReference>
<keyword evidence="2 8" id="KW-0732">Signal</keyword>
<evidence type="ECO:0000256" key="7">
    <source>
        <dbReference type="ARBA" id="ARBA00023306"/>
    </source>
</evidence>